<organism evidence="1 2">
    <name type="scientific">Athelia psychrophila</name>
    <dbReference type="NCBI Taxonomy" id="1759441"/>
    <lineage>
        <taxon>Eukaryota</taxon>
        <taxon>Fungi</taxon>
        <taxon>Dikarya</taxon>
        <taxon>Basidiomycota</taxon>
        <taxon>Agaricomycotina</taxon>
        <taxon>Agaricomycetes</taxon>
        <taxon>Agaricomycetidae</taxon>
        <taxon>Atheliales</taxon>
        <taxon>Atheliaceae</taxon>
        <taxon>Athelia</taxon>
    </lineage>
</organism>
<accession>A0A166BF99</accession>
<gene>
    <name evidence="1" type="ORF">FIBSPDRAFT_681498</name>
</gene>
<dbReference type="Proteomes" id="UP000076532">
    <property type="component" value="Unassembled WGS sequence"/>
</dbReference>
<feature type="non-terminal residue" evidence="1">
    <location>
        <position position="1"/>
    </location>
</feature>
<evidence type="ECO:0000313" key="1">
    <source>
        <dbReference type="EMBL" id="KZP12588.1"/>
    </source>
</evidence>
<dbReference type="OrthoDB" id="2662290at2759"/>
<evidence type="ECO:0000313" key="2">
    <source>
        <dbReference type="Proteomes" id="UP000076532"/>
    </source>
</evidence>
<name>A0A166BF99_9AGAM</name>
<proteinExistence type="predicted"/>
<protein>
    <submittedName>
        <fullName evidence="1">Uncharacterized protein</fullName>
    </submittedName>
</protein>
<dbReference type="EMBL" id="KV417645">
    <property type="protein sequence ID" value="KZP12588.1"/>
    <property type="molecule type" value="Genomic_DNA"/>
</dbReference>
<feature type="non-terminal residue" evidence="1">
    <location>
        <position position="175"/>
    </location>
</feature>
<keyword evidence="2" id="KW-1185">Reference proteome</keyword>
<reference evidence="1 2" key="1">
    <citation type="journal article" date="2016" name="Mol. Biol. Evol.">
        <title>Comparative Genomics of Early-Diverging Mushroom-Forming Fungi Provides Insights into the Origins of Lignocellulose Decay Capabilities.</title>
        <authorList>
            <person name="Nagy L.G."/>
            <person name="Riley R."/>
            <person name="Tritt A."/>
            <person name="Adam C."/>
            <person name="Daum C."/>
            <person name="Floudas D."/>
            <person name="Sun H."/>
            <person name="Yadav J.S."/>
            <person name="Pangilinan J."/>
            <person name="Larsson K.H."/>
            <person name="Matsuura K."/>
            <person name="Barry K."/>
            <person name="Labutti K."/>
            <person name="Kuo R."/>
            <person name="Ohm R.A."/>
            <person name="Bhattacharya S.S."/>
            <person name="Shirouzu T."/>
            <person name="Yoshinaga Y."/>
            <person name="Martin F.M."/>
            <person name="Grigoriev I.V."/>
            <person name="Hibbett D.S."/>
        </authorList>
    </citation>
    <scope>NUCLEOTIDE SEQUENCE [LARGE SCALE GENOMIC DNA]</scope>
    <source>
        <strain evidence="1 2">CBS 109695</strain>
    </source>
</reference>
<sequence length="175" mass="19580">LPMRYGYPLYYPEPLDSLPLELRKRGTSIGDVGIIKPDGLFQFAFNIFTPQTDTTINRFGVPDGFREMRMDWDLEISRLKHKHTKKSELMTEGTSTPSAAGFTIGYSVAESSSESAPLIMPDGAMGEDCTSIDEIRRYSIDHAPSWYEFINGKLHRAAPNGSLYVVTGCDKSTSW</sequence>
<dbReference type="AlphaFoldDB" id="A0A166BF99"/>